<evidence type="ECO:0000313" key="3">
    <source>
        <dbReference type="Proteomes" id="UP000790347"/>
    </source>
</evidence>
<name>A0A922IEI5_DERFA</name>
<reference evidence="2" key="2">
    <citation type="journal article" date="2022" name="Res Sq">
        <title>Comparative Genomics Reveals Insights into the Divergent Evolution of Astigmatic Mites and Household Pest Adaptations.</title>
        <authorList>
            <person name="Xiong Q."/>
            <person name="Wan A.T.-Y."/>
            <person name="Liu X.-Y."/>
            <person name="Fung C.S.-H."/>
            <person name="Xiao X."/>
            <person name="Malainual N."/>
            <person name="Hou J."/>
            <person name="Wang L."/>
            <person name="Wang M."/>
            <person name="Yang K."/>
            <person name="Cui Y."/>
            <person name="Leung E."/>
            <person name="Nong W."/>
            <person name="Shin S.-K."/>
            <person name="Au S."/>
            <person name="Jeong K.Y."/>
            <person name="Chew F.T."/>
            <person name="Hui J."/>
            <person name="Leung T.F."/>
            <person name="Tungtrongchitr A."/>
            <person name="Zhong N."/>
            <person name="Liu Z."/>
            <person name="Tsui S."/>
        </authorList>
    </citation>
    <scope>NUCLEOTIDE SEQUENCE</scope>
    <source>
        <strain evidence="2">Derf</strain>
        <tissue evidence="2">Whole organism</tissue>
    </source>
</reference>
<dbReference type="AlphaFoldDB" id="A0A922IEI5"/>
<dbReference type="EMBL" id="ASGP02000001">
    <property type="protein sequence ID" value="KAH9530041.1"/>
    <property type="molecule type" value="Genomic_DNA"/>
</dbReference>
<comment type="caution">
    <text evidence="2">The sequence shown here is derived from an EMBL/GenBank/DDBJ whole genome shotgun (WGS) entry which is preliminary data.</text>
</comment>
<gene>
    <name evidence="2" type="ORF">DERF_003880</name>
</gene>
<proteinExistence type="predicted"/>
<organism evidence="2 3">
    <name type="scientific">Dermatophagoides farinae</name>
    <name type="common">American house dust mite</name>
    <dbReference type="NCBI Taxonomy" id="6954"/>
    <lineage>
        <taxon>Eukaryota</taxon>
        <taxon>Metazoa</taxon>
        <taxon>Ecdysozoa</taxon>
        <taxon>Arthropoda</taxon>
        <taxon>Chelicerata</taxon>
        <taxon>Arachnida</taxon>
        <taxon>Acari</taxon>
        <taxon>Acariformes</taxon>
        <taxon>Sarcoptiformes</taxon>
        <taxon>Astigmata</taxon>
        <taxon>Psoroptidia</taxon>
        <taxon>Analgoidea</taxon>
        <taxon>Pyroglyphidae</taxon>
        <taxon>Dermatophagoidinae</taxon>
        <taxon>Dermatophagoides</taxon>
    </lineage>
</organism>
<accession>A0A922IEI5</accession>
<reference evidence="2" key="1">
    <citation type="submission" date="2013-05" db="EMBL/GenBank/DDBJ databases">
        <authorList>
            <person name="Yim A.K.Y."/>
            <person name="Chan T.F."/>
            <person name="Ji K.M."/>
            <person name="Liu X.Y."/>
            <person name="Zhou J.W."/>
            <person name="Li R.Q."/>
            <person name="Yang K.Y."/>
            <person name="Li J."/>
            <person name="Li M."/>
            <person name="Law P.T.W."/>
            <person name="Wu Y.L."/>
            <person name="Cai Z.L."/>
            <person name="Qin H."/>
            <person name="Bao Y."/>
            <person name="Leung R.K.K."/>
            <person name="Ng P.K.S."/>
            <person name="Zou J."/>
            <person name="Zhong X.J."/>
            <person name="Ran P.X."/>
            <person name="Zhong N.S."/>
            <person name="Liu Z.G."/>
            <person name="Tsui S.K.W."/>
        </authorList>
    </citation>
    <scope>NUCLEOTIDE SEQUENCE</scope>
    <source>
        <strain evidence="2">Derf</strain>
        <tissue evidence="2">Whole organism</tissue>
    </source>
</reference>
<protein>
    <submittedName>
        <fullName evidence="2">Uncharacterized protein</fullName>
    </submittedName>
</protein>
<feature type="region of interest" description="Disordered" evidence="1">
    <location>
        <begin position="1"/>
        <end position="24"/>
    </location>
</feature>
<keyword evidence="3" id="KW-1185">Reference proteome</keyword>
<sequence length="71" mass="7863">MITMSKENGRNMNRCRNSRDDSDRLMAQKQKERICKLCSTKFIPGYCPNCCSPINGGGGGVGLDTSYVDHC</sequence>
<evidence type="ECO:0000256" key="1">
    <source>
        <dbReference type="SAM" id="MobiDB-lite"/>
    </source>
</evidence>
<dbReference type="Proteomes" id="UP000790347">
    <property type="component" value="Unassembled WGS sequence"/>
</dbReference>
<evidence type="ECO:0000313" key="2">
    <source>
        <dbReference type="EMBL" id="KAH9530041.1"/>
    </source>
</evidence>